<dbReference type="EMBL" id="GBEZ01019765">
    <property type="protein sequence ID" value="JAC66836.1"/>
    <property type="molecule type" value="Transcribed_RNA"/>
</dbReference>
<gene>
    <name evidence="1" type="ORF">TSPGSL018_12692</name>
</gene>
<evidence type="ECO:0000313" key="1">
    <source>
        <dbReference type="EMBL" id="JAC66836.1"/>
    </source>
</evidence>
<proteinExistence type="predicted"/>
<accession>A0A061R8K1</accession>
<feature type="non-terminal residue" evidence="1">
    <location>
        <position position="88"/>
    </location>
</feature>
<name>A0A061R8K1_9CHLO</name>
<sequence length="88" mass="9373">REASRTSYRSAGRVRPLCFLTPSQPLAQPLAPPPPLTSSIPLPSSYYGPPRSLPVPSSLYSPPPAPCPCSPPPSLSFLSPSLSFHLFT</sequence>
<reference evidence="1" key="1">
    <citation type="submission" date="2014-05" db="EMBL/GenBank/DDBJ databases">
        <title>The transcriptome of the halophilic microalga Tetraselmis sp. GSL018 isolated from the Great Salt Lake, Utah.</title>
        <authorList>
            <person name="Jinkerson R.E."/>
            <person name="D'Adamo S."/>
            <person name="Posewitz M.C."/>
        </authorList>
    </citation>
    <scope>NUCLEOTIDE SEQUENCE</scope>
    <source>
        <strain evidence="1">GSL018</strain>
    </source>
</reference>
<dbReference type="AlphaFoldDB" id="A0A061R8K1"/>
<organism evidence="1">
    <name type="scientific">Tetraselmis sp. GSL018</name>
    <dbReference type="NCBI Taxonomy" id="582737"/>
    <lineage>
        <taxon>Eukaryota</taxon>
        <taxon>Viridiplantae</taxon>
        <taxon>Chlorophyta</taxon>
        <taxon>core chlorophytes</taxon>
        <taxon>Chlorodendrophyceae</taxon>
        <taxon>Chlorodendrales</taxon>
        <taxon>Chlorodendraceae</taxon>
        <taxon>Tetraselmis</taxon>
    </lineage>
</organism>
<feature type="non-terminal residue" evidence="1">
    <location>
        <position position="1"/>
    </location>
</feature>
<protein>
    <submittedName>
        <fullName evidence="1">Uncharacterized protein</fullName>
    </submittedName>
</protein>